<feature type="domain" description="F-box" evidence="1">
    <location>
        <begin position="7"/>
        <end position="44"/>
    </location>
</feature>
<dbReference type="InterPro" id="IPR001810">
    <property type="entry name" value="F-box_dom"/>
</dbReference>
<keyword evidence="3" id="KW-1185">Reference proteome</keyword>
<dbReference type="InterPro" id="IPR036047">
    <property type="entry name" value="F-box-like_dom_sf"/>
</dbReference>
<accession>A0AAD8VPY5</accession>
<evidence type="ECO:0000313" key="3">
    <source>
        <dbReference type="Proteomes" id="UP001231189"/>
    </source>
</evidence>
<sequence length="574" mass="64696">MSSGDRLSDLPDDLLLRVLYFTPAREGASTGALSKRWRGLWRSSGALNLDALLDDEDHYNVFFSKRDAFVSAARLSLEAAAVADSPVTRLTFHVEAGRSQRIRDFLFLYIDNVNMSRKERNPDVVTQLLSLPAARRVEELRLAAGCPYNLTGQKNEEIQMLHEELGELSFLCLPFDTLRVLDVTNCRGLQPSPGVAFPRLASLRLSHCSVWLEHLQDLIHAAPALATVRLEFAMIRGASAGKGPPPPLLPGEGFTILLRCPSATEIVLDRCCWSKFYSEHNGSTAVKIDAPRLRRFRYRGLLRQLALSSQAPDLARVDLHIIPLVGWRKRTDAGSDLVTFWRLAQNFRNAKELKLRVNMLEDIAVIDSESQVKLLCSFPNLKRLHLDGMHKLKGNTAAATVANMLSCCPVLQDLRLNLTMEQPDSHRSNTEGRCFLEKKYRHDLQNSIQGFNNRKLDAMVSIQGDYGDGEARYDKLSDLPALSSGHAFDCLLNTLSCVRLQFWLEMNIFELKQKSNFAPKLIKFFVKNAMVLKEMYIDDGNGKMGDHMKCKLEQWVANSSEHRKKAFVVLPLES</sequence>
<dbReference type="Proteomes" id="UP001231189">
    <property type="component" value="Unassembled WGS sequence"/>
</dbReference>
<dbReference type="Pfam" id="PF00646">
    <property type="entry name" value="F-box"/>
    <property type="match status" value="1"/>
</dbReference>
<dbReference type="AlphaFoldDB" id="A0AAD8VPY5"/>
<protein>
    <recommendedName>
        <fullName evidence="1">F-box domain-containing protein</fullName>
    </recommendedName>
</protein>
<dbReference type="Gene3D" id="3.80.10.10">
    <property type="entry name" value="Ribonuclease Inhibitor"/>
    <property type="match status" value="1"/>
</dbReference>
<reference evidence="2" key="1">
    <citation type="submission" date="2023-07" db="EMBL/GenBank/DDBJ databases">
        <title>A chromosome-level genome assembly of Lolium multiflorum.</title>
        <authorList>
            <person name="Chen Y."/>
            <person name="Copetti D."/>
            <person name="Kolliker R."/>
            <person name="Studer B."/>
        </authorList>
    </citation>
    <scope>NUCLEOTIDE SEQUENCE</scope>
    <source>
        <strain evidence="2">02402/16</strain>
        <tissue evidence="2">Leaf</tissue>
    </source>
</reference>
<dbReference type="InterPro" id="IPR032675">
    <property type="entry name" value="LRR_dom_sf"/>
</dbReference>
<dbReference type="SUPFAM" id="SSF81383">
    <property type="entry name" value="F-box domain"/>
    <property type="match status" value="1"/>
</dbReference>
<dbReference type="SUPFAM" id="SSF52047">
    <property type="entry name" value="RNI-like"/>
    <property type="match status" value="1"/>
</dbReference>
<evidence type="ECO:0000259" key="1">
    <source>
        <dbReference type="Pfam" id="PF00646"/>
    </source>
</evidence>
<dbReference type="EMBL" id="JAUUTY010000007">
    <property type="protein sequence ID" value="KAK1612755.1"/>
    <property type="molecule type" value="Genomic_DNA"/>
</dbReference>
<comment type="caution">
    <text evidence="2">The sequence shown here is derived from an EMBL/GenBank/DDBJ whole genome shotgun (WGS) entry which is preliminary data.</text>
</comment>
<evidence type="ECO:0000313" key="2">
    <source>
        <dbReference type="EMBL" id="KAK1612755.1"/>
    </source>
</evidence>
<dbReference type="PANTHER" id="PTHR32141">
    <property type="match status" value="1"/>
</dbReference>
<proteinExistence type="predicted"/>
<dbReference type="PANTHER" id="PTHR32141:SF26">
    <property type="entry name" value="OS08G0328600 PROTEIN"/>
    <property type="match status" value="1"/>
</dbReference>
<gene>
    <name evidence="2" type="ORF">QYE76_036428</name>
</gene>
<organism evidence="2 3">
    <name type="scientific">Lolium multiflorum</name>
    <name type="common">Italian ryegrass</name>
    <name type="synonym">Lolium perenne subsp. multiflorum</name>
    <dbReference type="NCBI Taxonomy" id="4521"/>
    <lineage>
        <taxon>Eukaryota</taxon>
        <taxon>Viridiplantae</taxon>
        <taxon>Streptophyta</taxon>
        <taxon>Embryophyta</taxon>
        <taxon>Tracheophyta</taxon>
        <taxon>Spermatophyta</taxon>
        <taxon>Magnoliopsida</taxon>
        <taxon>Liliopsida</taxon>
        <taxon>Poales</taxon>
        <taxon>Poaceae</taxon>
        <taxon>BOP clade</taxon>
        <taxon>Pooideae</taxon>
        <taxon>Poodae</taxon>
        <taxon>Poeae</taxon>
        <taxon>Poeae Chloroplast Group 2 (Poeae type)</taxon>
        <taxon>Loliodinae</taxon>
        <taxon>Loliinae</taxon>
        <taxon>Lolium</taxon>
    </lineage>
</organism>
<name>A0AAD8VPY5_LOLMU</name>
<dbReference type="InterPro" id="IPR055302">
    <property type="entry name" value="F-box_dom-containing"/>
</dbReference>